<gene>
    <name evidence="3" type="primary">Aste57867_12498</name>
    <name evidence="2" type="ORF">As57867_012452</name>
    <name evidence="3" type="ORF">ASTE57867_12498</name>
</gene>
<keyword evidence="4" id="KW-1185">Reference proteome</keyword>
<dbReference type="EMBL" id="CAADRA010005392">
    <property type="protein sequence ID" value="VFT89349.1"/>
    <property type="molecule type" value="Genomic_DNA"/>
</dbReference>
<reference evidence="2" key="2">
    <citation type="submission" date="2019-06" db="EMBL/GenBank/DDBJ databases">
        <title>Genomics analysis of Aphanomyces spp. identifies a new class of oomycete effector associated with host adaptation.</title>
        <authorList>
            <person name="Gaulin E."/>
        </authorList>
    </citation>
    <scope>NUCLEOTIDE SEQUENCE</scope>
    <source>
        <strain evidence="2">CBS 578.67</strain>
    </source>
</reference>
<proteinExistence type="predicted"/>
<keyword evidence="1" id="KW-1133">Transmembrane helix</keyword>
<sequence>MLDTLAIVLLSVGALYLICLLGLYIFFVVLAHGTGDCVAKFVASLNPHATPNRPKPSVSANAAYCCLHVAGFLSFIPTATVYILCWPCIALCRGQCDCGADDPDQLQHVPPPFPATASPSPALATSGTCRTCATDLQLPINSGGGVRCLHCGAVHCSRCAAQAIQVALDMHMKPLRCVGGCLATLPTSILREFLSPDAMRRYAAVQPDSQAIAVDDVN</sequence>
<evidence type="ECO:0000313" key="2">
    <source>
        <dbReference type="EMBL" id="KAF0696777.1"/>
    </source>
</evidence>
<dbReference type="InterPro" id="IPR013083">
    <property type="entry name" value="Znf_RING/FYVE/PHD"/>
</dbReference>
<organism evidence="3 4">
    <name type="scientific">Aphanomyces stellatus</name>
    <dbReference type="NCBI Taxonomy" id="120398"/>
    <lineage>
        <taxon>Eukaryota</taxon>
        <taxon>Sar</taxon>
        <taxon>Stramenopiles</taxon>
        <taxon>Oomycota</taxon>
        <taxon>Saprolegniomycetes</taxon>
        <taxon>Saprolegniales</taxon>
        <taxon>Verrucalvaceae</taxon>
        <taxon>Aphanomyces</taxon>
    </lineage>
</organism>
<keyword evidence="1" id="KW-0812">Transmembrane</keyword>
<dbReference type="AlphaFoldDB" id="A0A485KVS7"/>
<evidence type="ECO:0000313" key="4">
    <source>
        <dbReference type="Proteomes" id="UP000332933"/>
    </source>
</evidence>
<feature type="transmembrane region" description="Helical" evidence="1">
    <location>
        <begin position="6"/>
        <end position="31"/>
    </location>
</feature>
<accession>A0A485KVS7</accession>
<dbReference type="Proteomes" id="UP000332933">
    <property type="component" value="Unassembled WGS sequence"/>
</dbReference>
<protein>
    <submittedName>
        <fullName evidence="3">Aste57867_12498 protein</fullName>
    </submittedName>
</protein>
<dbReference type="EMBL" id="VJMH01005371">
    <property type="protein sequence ID" value="KAF0696777.1"/>
    <property type="molecule type" value="Genomic_DNA"/>
</dbReference>
<dbReference type="Gene3D" id="3.30.40.10">
    <property type="entry name" value="Zinc/RING finger domain, C3HC4 (zinc finger)"/>
    <property type="match status" value="1"/>
</dbReference>
<reference evidence="3 4" key="1">
    <citation type="submission" date="2019-03" db="EMBL/GenBank/DDBJ databases">
        <authorList>
            <person name="Gaulin E."/>
            <person name="Dumas B."/>
        </authorList>
    </citation>
    <scope>NUCLEOTIDE SEQUENCE [LARGE SCALE GENOMIC DNA]</scope>
    <source>
        <strain evidence="3">CBS 568.67</strain>
    </source>
</reference>
<evidence type="ECO:0000256" key="1">
    <source>
        <dbReference type="SAM" id="Phobius"/>
    </source>
</evidence>
<evidence type="ECO:0000313" key="3">
    <source>
        <dbReference type="EMBL" id="VFT89349.1"/>
    </source>
</evidence>
<feature type="transmembrane region" description="Helical" evidence="1">
    <location>
        <begin position="62"/>
        <end position="84"/>
    </location>
</feature>
<keyword evidence="1" id="KW-0472">Membrane</keyword>
<name>A0A485KVS7_9STRA</name>